<sequence length="205" mass="23309">MQRWVRSQLYCYSTASLSSGTPGAIKSSTSPPTGTEQSPLTPVAMETPPEHLLTILPSSLHSMLSATWLHSSPLLEPWEIEVVFASLGTKKVFEKFLTHRDPDPFYFPKDKPFGAFVTTRYFETMKSLYDTPVILPLWLSEEDVEYYTKKFEQIGFTGGINYYRCFDLKYNGNFLFNMLGKWKESEYFGQSVPVGGLAYYVTAPS</sequence>
<accession>A0AA35ZVH4</accession>
<gene>
    <name evidence="2" type="ORF">LSALG_LOCUS37858</name>
</gene>
<evidence type="ECO:0000313" key="2">
    <source>
        <dbReference type="EMBL" id="CAI9299133.1"/>
    </source>
</evidence>
<feature type="compositionally biased region" description="Polar residues" evidence="1">
    <location>
        <begin position="18"/>
        <end position="40"/>
    </location>
</feature>
<organism evidence="2 3">
    <name type="scientific">Lactuca saligna</name>
    <name type="common">Willowleaf lettuce</name>
    <dbReference type="NCBI Taxonomy" id="75948"/>
    <lineage>
        <taxon>Eukaryota</taxon>
        <taxon>Viridiplantae</taxon>
        <taxon>Streptophyta</taxon>
        <taxon>Embryophyta</taxon>
        <taxon>Tracheophyta</taxon>
        <taxon>Spermatophyta</taxon>
        <taxon>Magnoliopsida</taxon>
        <taxon>eudicotyledons</taxon>
        <taxon>Gunneridae</taxon>
        <taxon>Pentapetalae</taxon>
        <taxon>asterids</taxon>
        <taxon>campanulids</taxon>
        <taxon>Asterales</taxon>
        <taxon>Asteraceae</taxon>
        <taxon>Cichorioideae</taxon>
        <taxon>Cichorieae</taxon>
        <taxon>Lactucinae</taxon>
        <taxon>Lactuca</taxon>
    </lineage>
</organism>
<dbReference type="Proteomes" id="UP001177003">
    <property type="component" value="Chromosome 8"/>
</dbReference>
<feature type="region of interest" description="Disordered" evidence="1">
    <location>
        <begin position="18"/>
        <end position="41"/>
    </location>
</feature>
<dbReference type="AlphaFoldDB" id="A0AA35ZVH4"/>
<keyword evidence="3" id="KW-1185">Reference proteome</keyword>
<dbReference type="EMBL" id="OX465084">
    <property type="protein sequence ID" value="CAI9299133.1"/>
    <property type="molecule type" value="Genomic_DNA"/>
</dbReference>
<reference evidence="2" key="1">
    <citation type="submission" date="2023-04" db="EMBL/GenBank/DDBJ databases">
        <authorList>
            <person name="Vijverberg K."/>
            <person name="Xiong W."/>
            <person name="Schranz E."/>
        </authorList>
    </citation>
    <scope>NUCLEOTIDE SEQUENCE</scope>
</reference>
<proteinExistence type="predicted"/>
<dbReference type="PANTHER" id="PTHR43329">
    <property type="entry name" value="EPOXIDE HYDROLASE"/>
    <property type="match status" value="1"/>
</dbReference>
<dbReference type="InterPro" id="IPR029058">
    <property type="entry name" value="AB_hydrolase_fold"/>
</dbReference>
<evidence type="ECO:0000313" key="3">
    <source>
        <dbReference type="Proteomes" id="UP001177003"/>
    </source>
</evidence>
<evidence type="ECO:0000256" key="1">
    <source>
        <dbReference type="SAM" id="MobiDB-lite"/>
    </source>
</evidence>
<protein>
    <submittedName>
        <fullName evidence="2">Uncharacterized protein</fullName>
    </submittedName>
</protein>
<dbReference type="Gene3D" id="3.40.50.1820">
    <property type="entry name" value="alpha/beta hydrolase"/>
    <property type="match status" value="1"/>
</dbReference>
<name>A0AA35ZVH4_LACSI</name>